<dbReference type="InterPro" id="IPR002110">
    <property type="entry name" value="Ankyrin_rpt"/>
</dbReference>
<protein>
    <submittedName>
        <fullName evidence="2">Ankyrin repeat protein L92</fullName>
    </submittedName>
</protein>
<dbReference type="Gene3D" id="1.25.40.20">
    <property type="entry name" value="Ankyrin repeat-containing domain"/>
    <property type="match status" value="2"/>
</dbReference>
<dbReference type="EMBL" id="HBUE01062437">
    <property type="protein sequence ID" value="CAG6469235.1"/>
    <property type="molecule type" value="Transcribed_RNA"/>
</dbReference>
<accession>A0A8D8B6Q5</accession>
<feature type="repeat" description="ANK" evidence="1">
    <location>
        <begin position="278"/>
        <end position="310"/>
    </location>
</feature>
<dbReference type="InterPro" id="IPR036770">
    <property type="entry name" value="Ankyrin_rpt-contain_sf"/>
</dbReference>
<dbReference type="PANTHER" id="PTHR24118">
    <property type="entry name" value="POTE ANKYRIN DOMAIN"/>
    <property type="match status" value="1"/>
</dbReference>
<evidence type="ECO:0000256" key="1">
    <source>
        <dbReference type="PROSITE-ProRule" id="PRU00023"/>
    </source>
</evidence>
<evidence type="ECO:0000313" key="2">
    <source>
        <dbReference type="EMBL" id="CAG6469235.1"/>
    </source>
</evidence>
<sequence>MLTLLLERHPDGSNLIHRTNSLGCTVLHQICALEVEEAGEMLEMVIELGADVHQLTNDGESALFYARSCAVLDVLMKHNLQLDLVSNAGETPLQRVLGNAPSVAKFLYPLVRELPSFRDHAHKYLIAMASCCTRSFFNFHYRDLLDRYPETTKLMFDSLYERCPEEASKLFAEACSRALNYVVEKFIDFDYALNYNYQGKFLNNPLAGLLSYMEEPNLIFVQRLLEKNIDLNVQNSFGQTALQLFVKNFSKAKLRGYGTATVELLISKGSLVNTRDVKGNTALHFAYRQRDWDLVEVLIRNGADSGIENRKGKTPMQELNPVDKELFYFWS</sequence>
<dbReference type="PROSITE" id="PS50088">
    <property type="entry name" value="ANK_REPEAT"/>
    <property type="match status" value="1"/>
</dbReference>
<dbReference type="SUPFAM" id="SSF48403">
    <property type="entry name" value="Ankyrin repeat"/>
    <property type="match status" value="1"/>
</dbReference>
<name>A0A8D8B6Q5_CULPI</name>
<dbReference type="SMART" id="SM00248">
    <property type="entry name" value="ANK"/>
    <property type="match status" value="4"/>
</dbReference>
<dbReference type="PANTHER" id="PTHR24118:SF99">
    <property type="entry name" value="POTE ANKYRIN DOMAIN FAMILY MEMBER 3C-RELATED"/>
    <property type="match status" value="1"/>
</dbReference>
<dbReference type="PROSITE" id="PS50297">
    <property type="entry name" value="ANK_REP_REGION"/>
    <property type="match status" value="1"/>
</dbReference>
<reference evidence="2" key="1">
    <citation type="submission" date="2021-05" db="EMBL/GenBank/DDBJ databases">
        <authorList>
            <person name="Alioto T."/>
            <person name="Alioto T."/>
            <person name="Gomez Garrido J."/>
        </authorList>
    </citation>
    <scope>NUCLEOTIDE SEQUENCE</scope>
</reference>
<dbReference type="AlphaFoldDB" id="A0A8D8B6Q5"/>
<organism evidence="2">
    <name type="scientific">Culex pipiens</name>
    <name type="common">House mosquito</name>
    <dbReference type="NCBI Taxonomy" id="7175"/>
    <lineage>
        <taxon>Eukaryota</taxon>
        <taxon>Metazoa</taxon>
        <taxon>Ecdysozoa</taxon>
        <taxon>Arthropoda</taxon>
        <taxon>Hexapoda</taxon>
        <taxon>Insecta</taxon>
        <taxon>Pterygota</taxon>
        <taxon>Neoptera</taxon>
        <taxon>Endopterygota</taxon>
        <taxon>Diptera</taxon>
        <taxon>Nematocera</taxon>
        <taxon>Culicoidea</taxon>
        <taxon>Culicidae</taxon>
        <taxon>Culicinae</taxon>
        <taxon>Culicini</taxon>
        <taxon>Culex</taxon>
        <taxon>Culex</taxon>
    </lineage>
</organism>
<keyword evidence="1" id="KW-0040">ANK repeat</keyword>
<dbReference type="Pfam" id="PF12796">
    <property type="entry name" value="Ank_2"/>
    <property type="match status" value="1"/>
</dbReference>
<proteinExistence type="predicted"/>